<feature type="region of interest" description="Disordered" evidence="6">
    <location>
        <begin position="40"/>
        <end position="101"/>
    </location>
</feature>
<dbReference type="OrthoDB" id="9796554at2"/>
<proteinExistence type="predicted"/>
<evidence type="ECO:0000256" key="5">
    <source>
        <dbReference type="ARBA" id="ARBA00023284"/>
    </source>
</evidence>
<feature type="compositionally biased region" description="Polar residues" evidence="6">
    <location>
        <begin position="46"/>
        <end position="59"/>
    </location>
</feature>
<reference evidence="9" key="1">
    <citation type="journal article" date="2008" name="PLoS ONE">
        <title>Survival in nuclear waste, extreme resistance, and potential applications gleaned from the genome sequence of Kineococcus radiotolerans SRS30216.</title>
        <authorList>
            <person name="Bagwell C.E."/>
            <person name="Bhat S."/>
            <person name="Hawkins G.M."/>
            <person name="Smith B.W."/>
            <person name="Biswas T."/>
            <person name="Hoover T.R."/>
            <person name="Saunders E."/>
            <person name="Han C.S."/>
            <person name="Tsodikov O.V."/>
            <person name="Shimkets L.J."/>
        </authorList>
    </citation>
    <scope>NUCLEOTIDE SEQUENCE [LARGE SCALE GENOMIC DNA]</scope>
    <source>
        <strain evidence="9">ATCC BAA-149 / DSM 14245 / SRS30216</strain>
    </source>
</reference>
<gene>
    <name evidence="8" type="ordered locus">Krad_4563</name>
</gene>
<organism evidence="8 9">
    <name type="scientific">Kineococcus radiotolerans (strain ATCC BAA-149 / DSM 14245 / SRS30216)</name>
    <dbReference type="NCBI Taxonomy" id="266940"/>
    <lineage>
        <taxon>Bacteria</taxon>
        <taxon>Bacillati</taxon>
        <taxon>Actinomycetota</taxon>
        <taxon>Actinomycetes</taxon>
        <taxon>Kineosporiales</taxon>
        <taxon>Kineosporiaceae</taxon>
        <taxon>Kineococcus</taxon>
    </lineage>
</organism>
<dbReference type="GO" id="GO:0017004">
    <property type="term" value="P:cytochrome complex assembly"/>
    <property type="evidence" value="ECO:0007669"/>
    <property type="project" value="UniProtKB-KW"/>
</dbReference>
<dbReference type="SUPFAM" id="SSF52833">
    <property type="entry name" value="Thioredoxin-like"/>
    <property type="match status" value="1"/>
</dbReference>
<dbReference type="InterPro" id="IPR013766">
    <property type="entry name" value="Thioredoxin_domain"/>
</dbReference>
<keyword evidence="3" id="KW-0735">Signal-anchor</keyword>
<keyword evidence="3" id="KW-0812">Transmembrane</keyword>
<dbReference type="KEGG" id="kra:Krad_4563"/>
<dbReference type="GO" id="GO:0016491">
    <property type="term" value="F:oxidoreductase activity"/>
    <property type="evidence" value="ECO:0007669"/>
    <property type="project" value="InterPro"/>
</dbReference>
<evidence type="ECO:0000256" key="3">
    <source>
        <dbReference type="ARBA" id="ARBA00022968"/>
    </source>
</evidence>
<dbReference type="RefSeq" id="WP_012002000.1">
    <property type="nucleotide sequence ID" value="NC_009806.1"/>
</dbReference>
<evidence type="ECO:0000313" key="8">
    <source>
        <dbReference type="EMBL" id="ABS06022.1"/>
    </source>
</evidence>
<dbReference type="GO" id="GO:0030313">
    <property type="term" value="C:cell envelope"/>
    <property type="evidence" value="ECO:0007669"/>
    <property type="project" value="UniProtKB-SubCell"/>
</dbReference>
<dbReference type="Gene3D" id="3.40.30.10">
    <property type="entry name" value="Glutaredoxin"/>
    <property type="match status" value="1"/>
</dbReference>
<feature type="compositionally biased region" description="Acidic residues" evidence="6">
    <location>
        <begin position="80"/>
        <end position="93"/>
    </location>
</feature>
<dbReference type="InterPro" id="IPR036249">
    <property type="entry name" value="Thioredoxin-like_sf"/>
</dbReference>
<evidence type="ECO:0000256" key="6">
    <source>
        <dbReference type="SAM" id="MobiDB-lite"/>
    </source>
</evidence>
<dbReference type="AlphaFoldDB" id="A6WGT3"/>
<name>A6WGT3_KINRD</name>
<geneLocation type="plasmid" evidence="8 9">
    <name>pKRAD01</name>
</geneLocation>
<evidence type="ECO:0000256" key="1">
    <source>
        <dbReference type="ARBA" id="ARBA00004196"/>
    </source>
</evidence>
<dbReference type="CDD" id="cd02966">
    <property type="entry name" value="TlpA_like_family"/>
    <property type="match status" value="1"/>
</dbReference>
<dbReference type="PANTHER" id="PTHR42852">
    <property type="entry name" value="THIOL:DISULFIDE INTERCHANGE PROTEIN DSBE"/>
    <property type="match status" value="1"/>
</dbReference>
<evidence type="ECO:0000259" key="7">
    <source>
        <dbReference type="PROSITE" id="PS51352"/>
    </source>
</evidence>
<dbReference type="PANTHER" id="PTHR42852:SF6">
    <property type="entry name" value="THIOL:DISULFIDE INTERCHANGE PROTEIN DSBE"/>
    <property type="match status" value="1"/>
</dbReference>
<dbReference type="Proteomes" id="UP000001116">
    <property type="component" value="Plasmid pKRAD01"/>
</dbReference>
<keyword evidence="4" id="KW-1015">Disulfide bond</keyword>
<sequence>MSGMRAHPARPSRRALLWGAPAVAVVGAVTWWRLETPIGGGDGFNGASTETSTDVTGSIQEIPAASRTEPLTLSGPALGEDLDQSEAESEAESTTDSGKGSVTVDVADFRGSVAVVNVWGSWCSPCRAEAPVLREAASAYEDRGVRFLGVNVKDTPAAARAFERRYNITYPSIDDSVYGRAFLDLRGQVPASAIPSTLILDRQGRVAARVIGQISATTLRTLVDTVLKEDPGQGSTA</sequence>
<dbReference type="HOGENOM" id="CLU_1169441_0_0_11"/>
<dbReference type="InterPro" id="IPR050553">
    <property type="entry name" value="Thioredoxin_ResA/DsbE_sf"/>
</dbReference>
<feature type="domain" description="Thioredoxin" evidence="7">
    <location>
        <begin position="82"/>
        <end position="228"/>
    </location>
</feature>
<dbReference type="PROSITE" id="PS51352">
    <property type="entry name" value="THIOREDOXIN_2"/>
    <property type="match status" value="1"/>
</dbReference>
<accession>A6WGT3</accession>
<protein>
    <submittedName>
        <fullName evidence="8">Redoxin domain protein</fullName>
    </submittedName>
</protein>
<comment type="subcellular location">
    <subcellularLocation>
        <location evidence="1">Cell envelope</location>
    </subcellularLocation>
</comment>
<evidence type="ECO:0000256" key="4">
    <source>
        <dbReference type="ARBA" id="ARBA00023157"/>
    </source>
</evidence>
<keyword evidence="9" id="KW-1185">Reference proteome</keyword>
<keyword evidence="2" id="KW-0201">Cytochrome c-type biogenesis</keyword>
<dbReference type="InterPro" id="IPR013740">
    <property type="entry name" value="Redoxin"/>
</dbReference>
<keyword evidence="8" id="KW-0614">Plasmid</keyword>
<evidence type="ECO:0000313" key="9">
    <source>
        <dbReference type="Proteomes" id="UP000001116"/>
    </source>
</evidence>
<evidence type="ECO:0000256" key="2">
    <source>
        <dbReference type="ARBA" id="ARBA00022748"/>
    </source>
</evidence>
<keyword evidence="5" id="KW-0676">Redox-active center</keyword>
<dbReference type="Pfam" id="PF08534">
    <property type="entry name" value="Redoxin"/>
    <property type="match status" value="1"/>
</dbReference>
<dbReference type="EMBL" id="CP000751">
    <property type="protein sequence ID" value="ABS06022.1"/>
    <property type="molecule type" value="Genomic_DNA"/>
</dbReference>